<dbReference type="AlphaFoldDB" id="A0A133N984"/>
<evidence type="ECO:0000313" key="1">
    <source>
        <dbReference type="EMBL" id="KXA12861.1"/>
    </source>
</evidence>
<proteinExistence type="predicted"/>
<sequence>SLKAKQVLVFGGLFKEAYKMYLNGELDVYKEKDEINYVYMLYYNWTKKEYKNTKLRELTEEEKESLNNKLIDEIS</sequence>
<dbReference type="PATRIC" id="fig|1502.174.peg.1100"/>
<comment type="caution">
    <text evidence="1">The sequence shown here is derived from an EMBL/GenBank/DDBJ whole genome shotgun (WGS) entry which is preliminary data.</text>
</comment>
<evidence type="ECO:0000313" key="2">
    <source>
        <dbReference type="Proteomes" id="UP000070646"/>
    </source>
</evidence>
<dbReference type="Proteomes" id="UP000070646">
    <property type="component" value="Unassembled WGS sequence"/>
</dbReference>
<feature type="non-terminal residue" evidence="1">
    <location>
        <position position="1"/>
    </location>
</feature>
<name>A0A133N984_CLOPF</name>
<organism evidence="1 2">
    <name type="scientific">Clostridium perfringens</name>
    <dbReference type="NCBI Taxonomy" id="1502"/>
    <lineage>
        <taxon>Bacteria</taxon>
        <taxon>Bacillati</taxon>
        <taxon>Bacillota</taxon>
        <taxon>Clostridia</taxon>
        <taxon>Eubacteriales</taxon>
        <taxon>Clostridiaceae</taxon>
        <taxon>Clostridium</taxon>
    </lineage>
</organism>
<dbReference type="EMBL" id="LRPU01000057">
    <property type="protein sequence ID" value="KXA12861.1"/>
    <property type="molecule type" value="Genomic_DNA"/>
</dbReference>
<accession>A0A133N984</accession>
<reference evidence="1 2" key="1">
    <citation type="submission" date="2016-01" db="EMBL/GenBank/DDBJ databases">
        <authorList>
            <person name="Oliw E.H."/>
        </authorList>
    </citation>
    <scope>NUCLEOTIDE SEQUENCE [LARGE SCALE GENOMIC DNA]</scope>
    <source>
        <strain evidence="1 2">MJR7757A</strain>
    </source>
</reference>
<evidence type="ECO:0008006" key="3">
    <source>
        <dbReference type="Google" id="ProtNLM"/>
    </source>
</evidence>
<gene>
    <name evidence="1" type="ORF">HMPREF3222_01084</name>
</gene>
<protein>
    <recommendedName>
        <fullName evidence="3">Replication protein</fullName>
    </recommendedName>
</protein>